<accession>A0ABP6IDS3</accession>
<name>A0ABP6IDS3_9ACTN</name>
<protein>
    <recommendedName>
        <fullName evidence="3">ASCH domain-containing protein</fullName>
    </recommendedName>
</protein>
<gene>
    <name evidence="1" type="ORF">GCM10010517_21450</name>
</gene>
<dbReference type="EMBL" id="BAAAVI010000012">
    <property type="protein sequence ID" value="GAA2862494.1"/>
    <property type="molecule type" value="Genomic_DNA"/>
</dbReference>
<evidence type="ECO:0000313" key="1">
    <source>
        <dbReference type="EMBL" id="GAA2862494.1"/>
    </source>
</evidence>
<organism evidence="1 2">
    <name type="scientific">Streptosporangium fragile</name>
    <dbReference type="NCBI Taxonomy" id="46186"/>
    <lineage>
        <taxon>Bacteria</taxon>
        <taxon>Bacillati</taxon>
        <taxon>Actinomycetota</taxon>
        <taxon>Actinomycetes</taxon>
        <taxon>Streptosporangiales</taxon>
        <taxon>Streptosporangiaceae</taxon>
        <taxon>Streptosporangium</taxon>
    </lineage>
</organism>
<dbReference type="RefSeq" id="WP_344970153.1">
    <property type="nucleotide sequence ID" value="NZ_BAAAVI010000012.1"/>
</dbReference>
<dbReference type="InterPro" id="IPR036390">
    <property type="entry name" value="WH_DNA-bd_sf"/>
</dbReference>
<sequence length="194" mass="20850">MLLTDAVARGVADGVITTVFRRWSRPNVRAGGTLRTSAGVLAIDAVEPVEPASVTDEDARAAGAASAAELFASLGGTAADTLFRIRVRWAGPDPRDALSEDADLDDAQVAEIRERLARMDRRRAEPWTHGMLRLIAARPGERAADLAAVLGRETAAVKLDVRKLKELGLTHSLTVGYRLSPRGEAYLARDADLR</sequence>
<dbReference type="Proteomes" id="UP001500831">
    <property type="component" value="Unassembled WGS sequence"/>
</dbReference>
<evidence type="ECO:0008006" key="3">
    <source>
        <dbReference type="Google" id="ProtNLM"/>
    </source>
</evidence>
<dbReference type="SUPFAM" id="SSF46785">
    <property type="entry name" value="Winged helix' DNA-binding domain"/>
    <property type="match status" value="1"/>
</dbReference>
<comment type="caution">
    <text evidence="1">The sequence shown here is derived from an EMBL/GenBank/DDBJ whole genome shotgun (WGS) entry which is preliminary data.</text>
</comment>
<proteinExistence type="predicted"/>
<reference evidence="2" key="1">
    <citation type="journal article" date="2019" name="Int. J. Syst. Evol. Microbiol.">
        <title>The Global Catalogue of Microorganisms (GCM) 10K type strain sequencing project: providing services to taxonomists for standard genome sequencing and annotation.</title>
        <authorList>
            <consortium name="The Broad Institute Genomics Platform"/>
            <consortium name="The Broad Institute Genome Sequencing Center for Infectious Disease"/>
            <person name="Wu L."/>
            <person name="Ma J."/>
        </authorList>
    </citation>
    <scope>NUCLEOTIDE SEQUENCE [LARGE SCALE GENOMIC DNA]</scope>
    <source>
        <strain evidence="2">JCM 6242</strain>
    </source>
</reference>
<evidence type="ECO:0000313" key="2">
    <source>
        <dbReference type="Proteomes" id="UP001500831"/>
    </source>
</evidence>
<keyword evidence="2" id="KW-1185">Reference proteome</keyword>